<evidence type="ECO:0000313" key="4">
    <source>
        <dbReference type="EMBL" id="KIK30216.1"/>
    </source>
</evidence>
<keyword evidence="5" id="KW-1185">Reference proteome</keyword>
<dbReference type="InterPro" id="IPR057566">
    <property type="entry name" value="TPR_TTI1_N"/>
</dbReference>
<dbReference type="SUPFAM" id="SSF48371">
    <property type="entry name" value="ARM repeat"/>
    <property type="match status" value="1"/>
</dbReference>
<dbReference type="InterPro" id="IPR011989">
    <property type="entry name" value="ARM-like"/>
</dbReference>
<accession>A0A0C9ZLB9</accession>
<evidence type="ECO:0000259" key="2">
    <source>
        <dbReference type="Pfam" id="PF24173"/>
    </source>
</evidence>
<dbReference type="PANTHER" id="PTHR18460:SF3">
    <property type="entry name" value="TELO2-INTERACTING PROTEIN 1 HOMOLOG"/>
    <property type="match status" value="1"/>
</dbReference>
<evidence type="ECO:0008006" key="6">
    <source>
        <dbReference type="Google" id="ProtNLM"/>
    </source>
</evidence>
<feature type="compositionally biased region" description="Basic and acidic residues" evidence="1">
    <location>
        <begin position="866"/>
        <end position="882"/>
    </location>
</feature>
<dbReference type="STRING" id="765257.A0A0C9ZLB9"/>
<dbReference type="Proteomes" id="UP000054018">
    <property type="component" value="Unassembled WGS sequence"/>
</dbReference>
<dbReference type="AlphaFoldDB" id="A0A0C9ZLB9"/>
<organism evidence="4 5">
    <name type="scientific">Pisolithus microcarpus 441</name>
    <dbReference type="NCBI Taxonomy" id="765257"/>
    <lineage>
        <taxon>Eukaryota</taxon>
        <taxon>Fungi</taxon>
        <taxon>Dikarya</taxon>
        <taxon>Basidiomycota</taxon>
        <taxon>Agaricomycotina</taxon>
        <taxon>Agaricomycetes</taxon>
        <taxon>Agaricomycetidae</taxon>
        <taxon>Boletales</taxon>
        <taxon>Sclerodermatineae</taxon>
        <taxon>Pisolithaceae</taxon>
        <taxon>Pisolithus</taxon>
    </lineage>
</organism>
<dbReference type="PANTHER" id="PTHR18460">
    <property type="entry name" value="TEL2 INTERACTING PROTEIN 1 TTI1 FAMILY MEMBER"/>
    <property type="match status" value="1"/>
</dbReference>
<proteinExistence type="predicted"/>
<feature type="region of interest" description="Disordered" evidence="1">
    <location>
        <begin position="864"/>
        <end position="890"/>
    </location>
</feature>
<dbReference type="GO" id="GO:0005737">
    <property type="term" value="C:cytoplasm"/>
    <property type="evidence" value="ECO:0007669"/>
    <property type="project" value="TreeGrafter"/>
</dbReference>
<dbReference type="InterPro" id="IPR016024">
    <property type="entry name" value="ARM-type_fold"/>
</dbReference>
<dbReference type="OrthoDB" id="49511at2759"/>
<dbReference type="EMBL" id="KN833687">
    <property type="protein sequence ID" value="KIK30216.1"/>
    <property type="molecule type" value="Genomic_DNA"/>
</dbReference>
<dbReference type="Pfam" id="PF24181">
    <property type="entry name" value="TPR_TTI1_C"/>
    <property type="match status" value="1"/>
</dbReference>
<name>A0A0C9ZLB9_9AGAM</name>
<dbReference type="Gene3D" id="1.25.10.10">
    <property type="entry name" value="Leucine-rich Repeat Variant"/>
    <property type="match status" value="1"/>
</dbReference>
<dbReference type="InterPro" id="IPR057567">
    <property type="entry name" value="TPR_TTI1_C"/>
</dbReference>
<reference evidence="4 5" key="1">
    <citation type="submission" date="2014-04" db="EMBL/GenBank/DDBJ databases">
        <authorList>
            <consortium name="DOE Joint Genome Institute"/>
            <person name="Kuo A."/>
            <person name="Kohler A."/>
            <person name="Costa M.D."/>
            <person name="Nagy L.G."/>
            <person name="Floudas D."/>
            <person name="Copeland A."/>
            <person name="Barry K.W."/>
            <person name="Cichocki N."/>
            <person name="Veneault-Fourrey C."/>
            <person name="LaButti K."/>
            <person name="Lindquist E.A."/>
            <person name="Lipzen A."/>
            <person name="Lundell T."/>
            <person name="Morin E."/>
            <person name="Murat C."/>
            <person name="Sun H."/>
            <person name="Tunlid A."/>
            <person name="Henrissat B."/>
            <person name="Grigoriev I.V."/>
            <person name="Hibbett D.S."/>
            <person name="Martin F."/>
            <person name="Nordberg H.P."/>
            <person name="Cantor M.N."/>
            <person name="Hua S.X."/>
        </authorList>
    </citation>
    <scope>NUCLEOTIDE SEQUENCE [LARGE SCALE GENOMIC DNA]</scope>
    <source>
        <strain evidence="4 5">441</strain>
    </source>
</reference>
<protein>
    <recommendedName>
        <fullName evidence="6">TEL2-interacting protein 1</fullName>
    </recommendedName>
</protein>
<reference evidence="5" key="2">
    <citation type="submission" date="2015-01" db="EMBL/GenBank/DDBJ databases">
        <title>Evolutionary Origins and Diversification of the Mycorrhizal Mutualists.</title>
        <authorList>
            <consortium name="DOE Joint Genome Institute"/>
            <consortium name="Mycorrhizal Genomics Consortium"/>
            <person name="Kohler A."/>
            <person name="Kuo A."/>
            <person name="Nagy L.G."/>
            <person name="Floudas D."/>
            <person name="Copeland A."/>
            <person name="Barry K.W."/>
            <person name="Cichocki N."/>
            <person name="Veneault-Fourrey C."/>
            <person name="LaButti K."/>
            <person name="Lindquist E.A."/>
            <person name="Lipzen A."/>
            <person name="Lundell T."/>
            <person name="Morin E."/>
            <person name="Murat C."/>
            <person name="Riley R."/>
            <person name="Ohm R."/>
            <person name="Sun H."/>
            <person name="Tunlid A."/>
            <person name="Henrissat B."/>
            <person name="Grigoriev I.V."/>
            <person name="Hibbett D.S."/>
            <person name="Martin F."/>
        </authorList>
    </citation>
    <scope>NUCLEOTIDE SEQUENCE [LARGE SCALE GENOMIC DNA]</scope>
    <source>
        <strain evidence="5">441</strain>
    </source>
</reference>
<sequence>MASSSDGRQQNLFQKLKPICVPLLEKSQLTPVNVPTVLRLLSDLENTLHHESDLQLSASLASYVFYPISTILRRNALAQVPDRVLEQVLKVLAILCDSWWWDCELEVWTQLFMLCSSILGDLEGKGKNKSDETRQAAAMCLLALTRERDDSKTPSGAAERLFSTRIASLRSHTQSVKFIPVLGQTIDYLLTTSKSRHRPLQHVSLRLLDVIVRVYAPNGLVASVLPGVISTMSRVALGTQESTGRASGDIVAGALLVMQNTVVISIGDAACIADGAVRSLVDLEDLVHLNRPPSPTKDTATAPYLITRTPSWVQASASQLHIALNALTPLVYHPTAAALTALVNMAKEVLSTTSLTLPQSQPLLLSWLLSLSNSSYPRVADAACTSLLHVLTGSPTNVRQVLLQTLMHISKECMNSLPISIASQADARIEHIAGHVEAICHLAMSTSDLPKTIGLSSISDTLHYILGPGGGIEKWGWTLLSVLQFKPSPVSINPVSTSQLLEGNPNAVGGITFPEVTLKNVLSGSATDSLSRMFRALGRASGDHCLYAVEWFVKLGLHSKSNVAVSALWCAVRLLEGVSSIPLTGDGFQNQGVTSYSKHLEKFIRSLTREVAELWTVEPADPSTSPLEVREDDEPLPRTEVVKGVKAIRLTLDIAEPRPPTTPTANDQMLLHRTFSLQLLALGAGILQARFTGLLIHVIYPVLHSIVSPNHHCSLSGMAALAFIANATSYASPGSLLLSHFDYALDGVSRRLNRRWFDVDATKVLAALVRLVGSDIVEKAGDVVEECFDRLDEYHGYEVIVEGLMEVIGEVIKAIETDEPHVHDEVAEDHSQLVRDLQPLFEWIVHRNDAPLEYDDTDYGPAPHEAWGDLKHGGQDEPRTVEREEDSAEPVLTSAQSLTKQMVSRSIHFLTYGSPVVRARILSLLTSATLVMPDSALLPSIHQAWPFILNRLNDQELFVVSAAAELIEALASHVGNFMGRRIWDDIWPRFHSILKKLEVADGQSALARRGYGAVGTESAYTTSHRLYRSIIKTMTAAVNGVYMQDAAGWDVILAFRRFLHHGAHAELQMRARELYTALSKGNEDAVWLALMATSGRLTGDATFLKEVRWDIDENILLLLNK</sequence>
<dbReference type="Pfam" id="PF21547">
    <property type="entry name" value="TTI1"/>
    <property type="match status" value="1"/>
</dbReference>
<evidence type="ECO:0000259" key="3">
    <source>
        <dbReference type="Pfam" id="PF24181"/>
    </source>
</evidence>
<dbReference type="Pfam" id="PF24173">
    <property type="entry name" value="TPR_TTI1_N"/>
    <property type="match status" value="1"/>
</dbReference>
<dbReference type="InterPro" id="IPR052587">
    <property type="entry name" value="TELO2-interacting_protein_1"/>
</dbReference>
<evidence type="ECO:0000313" key="5">
    <source>
        <dbReference type="Proteomes" id="UP000054018"/>
    </source>
</evidence>
<feature type="domain" description="TTI1 N-terminal TPR" evidence="2">
    <location>
        <begin position="13"/>
        <end position="374"/>
    </location>
</feature>
<dbReference type="InterPro" id="IPR049362">
    <property type="entry name" value="TTI1_rpt"/>
</dbReference>
<gene>
    <name evidence="4" type="ORF">PISMIDRAFT_26700</name>
</gene>
<feature type="domain" description="TTI1 C-terminal TPR" evidence="3">
    <location>
        <begin position="807"/>
        <end position="1087"/>
    </location>
</feature>
<evidence type="ECO:0000256" key="1">
    <source>
        <dbReference type="SAM" id="MobiDB-lite"/>
    </source>
</evidence>
<dbReference type="HOGENOM" id="CLU_004955_0_0_1"/>